<feature type="transmembrane region" description="Helical" evidence="1">
    <location>
        <begin position="131"/>
        <end position="154"/>
    </location>
</feature>
<dbReference type="Proteomes" id="UP000823900">
    <property type="component" value="Unassembled WGS sequence"/>
</dbReference>
<gene>
    <name evidence="2" type="ORF">IAA07_06525</name>
</gene>
<comment type="caution">
    <text evidence="2">The sequence shown here is derived from an EMBL/GenBank/DDBJ whole genome shotgun (WGS) entry which is preliminary data.</text>
</comment>
<accession>A0A9D2HIQ4</accession>
<keyword evidence="1" id="KW-1133">Transmembrane helix</keyword>
<organism evidence="2 3">
    <name type="scientific">Candidatus Lachnoclostridium stercoravium</name>
    <dbReference type="NCBI Taxonomy" id="2838633"/>
    <lineage>
        <taxon>Bacteria</taxon>
        <taxon>Bacillati</taxon>
        <taxon>Bacillota</taxon>
        <taxon>Clostridia</taxon>
        <taxon>Lachnospirales</taxon>
        <taxon>Lachnospiraceae</taxon>
    </lineage>
</organism>
<dbReference type="InterPro" id="IPR024529">
    <property type="entry name" value="ECF_trnsprt_substrate-spec"/>
</dbReference>
<evidence type="ECO:0000313" key="2">
    <source>
        <dbReference type="EMBL" id="HJA71224.1"/>
    </source>
</evidence>
<feature type="transmembrane region" description="Helical" evidence="1">
    <location>
        <begin position="98"/>
        <end position="119"/>
    </location>
</feature>
<protein>
    <submittedName>
        <fullName evidence="2">ECF transporter S component</fullName>
    </submittedName>
</protein>
<dbReference type="EMBL" id="DWZA01000057">
    <property type="protein sequence ID" value="HJA71224.1"/>
    <property type="molecule type" value="Genomic_DNA"/>
</dbReference>
<reference evidence="2" key="1">
    <citation type="journal article" date="2021" name="PeerJ">
        <title>Extensive microbial diversity within the chicken gut microbiome revealed by metagenomics and culture.</title>
        <authorList>
            <person name="Gilroy R."/>
            <person name="Ravi A."/>
            <person name="Getino M."/>
            <person name="Pursley I."/>
            <person name="Horton D.L."/>
            <person name="Alikhan N.F."/>
            <person name="Baker D."/>
            <person name="Gharbi K."/>
            <person name="Hall N."/>
            <person name="Watson M."/>
            <person name="Adriaenssens E.M."/>
            <person name="Foster-Nyarko E."/>
            <person name="Jarju S."/>
            <person name="Secka A."/>
            <person name="Antonio M."/>
            <person name="Oren A."/>
            <person name="Chaudhuri R.R."/>
            <person name="La Ragione R."/>
            <person name="Hildebrand F."/>
            <person name="Pallen M.J."/>
        </authorList>
    </citation>
    <scope>NUCLEOTIDE SEQUENCE</scope>
    <source>
        <strain evidence="2">CHK178-16964</strain>
    </source>
</reference>
<keyword evidence="1" id="KW-0812">Transmembrane</keyword>
<dbReference type="AlphaFoldDB" id="A0A9D2HIQ4"/>
<feature type="transmembrane region" description="Helical" evidence="1">
    <location>
        <begin position="174"/>
        <end position="204"/>
    </location>
</feature>
<proteinExistence type="predicted"/>
<dbReference type="GO" id="GO:0022857">
    <property type="term" value="F:transmembrane transporter activity"/>
    <property type="evidence" value="ECO:0007669"/>
    <property type="project" value="InterPro"/>
</dbReference>
<keyword evidence="1" id="KW-0472">Membrane</keyword>
<evidence type="ECO:0000313" key="3">
    <source>
        <dbReference type="Proteomes" id="UP000823900"/>
    </source>
</evidence>
<evidence type="ECO:0000256" key="1">
    <source>
        <dbReference type="SAM" id="Phobius"/>
    </source>
</evidence>
<sequence length="210" mass="22497">MNTVTKTRDMVLTGAFVAIMIIMTVIPVLGYIPLGFMNATIIHIPVIIGAILMGPKKGAFLGFVFGLTSMWKNTILMPNATSFVFSPFISVGDFKGDWRSAIICIIPRILIGVVAYYVYKAVSGKNEKRQVRALTCAGVAGSLTNTLLVMNLIYFLFGETYAAAANVNVAKGVYAFIIGVICMNGIPEAILAGVLTAAITKILLKVKAHS</sequence>
<feature type="transmembrane region" description="Helical" evidence="1">
    <location>
        <begin position="12"/>
        <end position="30"/>
    </location>
</feature>
<dbReference type="Gene3D" id="1.10.1760.20">
    <property type="match status" value="1"/>
</dbReference>
<dbReference type="Pfam" id="PF12822">
    <property type="entry name" value="ECF_trnsprt"/>
    <property type="match status" value="1"/>
</dbReference>
<reference evidence="2" key="2">
    <citation type="submission" date="2021-04" db="EMBL/GenBank/DDBJ databases">
        <authorList>
            <person name="Gilroy R."/>
        </authorList>
    </citation>
    <scope>NUCLEOTIDE SEQUENCE</scope>
    <source>
        <strain evidence="2">CHK178-16964</strain>
    </source>
</reference>
<name>A0A9D2HIQ4_9FIRM</name>